<sequence>MLLDDLLTVKDDMVAFIAGHGLRTMTAFVPEELAAVLFEDDDPESWKDFVEHAKSANVPFVTMSEVVLEPEDVATLLEQVRDQHYPDHEAHELEEAQSLTQHVGKIGYLQLGFSAGGVVYLYEAATPWYDQFQELLDSVSGLSNLMIDDHDDDSL</sequence>
<gene>
    <name evidence="1" type="ORF">ACFQBQ_01230</name>
</gene>
<organism evidence="1 2">
    <name type="scientific">Granulicella cerasi</name>
    <dbReference type="NCBI Taxonomy" id="741063"/>
    <lineage>
        <taxon>Bacteria</taxon>
        <taxon>Pseudomonadati</taxon>
        <taxon>Acidobacteriota</taxon>
        <taxon>Terriglobia</taxon>
        <taxon>Terriglobales</taxon>
        <taxon>Acidobacteriaceae</taxon>
        <taxon>Granulicella</taxon>
    </lineage>
</organism>
<accession>A0ABW1Z477</accession>
<dbReference type="EMBL" id="JBHSWI010000001">
    <property type="protein sequence ID" value="MFC6644234.1"/>
    <property type="molecule type" value="Genomic_DNA"/>
</dbReference>
<protein>
    <submittedName>
        <fullName evidence="1">Uncharacterized protein</fullName>
    </submittedName>
</protein>
<reference evidence="2" key="1">
    <citation type="journal article" date="2019" name="Int. J. Syst. Evol. Microbiol.">
        <title>The Global Catalogue of Microorganisms (GCM) 10K type strain sequencing project: providing services to taxonomists for standard genome sequencing and annotation.</title>
        <authorList>
            <consortium name="The Broad Institute Genomics Platform"/>
            <consortium name="The Broad Institute Genome Sequencing Center for Infectious Disease"/>
            <person name="Wu L."/>
            <person name="Ma J."/>
        </authorList>
    </citation>
    <scope>NUCLEOTIDE SEQUENCE [LARGE SCALE GENOMIC DNA]</scope>
    <source>
        <strain evidence="2">CGMCC 1.16026</strain>
    </source>
</reference>
<dbReference type="RefSeq" id="WP_263372175.1">
    <property type="nucleotide sequence ID" value="NZ_JAGSYD010000004.1"/>
</dbReference>
<evidence type="ECO:0000313" key="1">
    <source>
        <dbReference type="EMBL" id="MFC6644234.1"/>
    </source>
</evidence>
<keyword evidence="2" id="KW-1185">Reference proteome</keyword>
<name>A0ABW1Z477_9BACT</name>
<proteinExistence type="predicted"/>
<dbReference type="Proteomes" id="UP001596391">
    <property type="component" value="Unassembled WGS sequence"/>
</dbReference>
<comment type="caution">
    <text evidence="1">The sequence shown here is derived from an EMBL/GenBank/DDBJ whole genome shotgun (WGS) entry which is preliminary data.</text>
</comment>
<evidence type="ECO:0000313" key="2">
    <source>
        <dbReference type="Proteomes" id="UP001596391"/>
    </source>
</evidence>